<dbReference type="PROSITE" id="PS50931">
    <property type="entry name" value="HTH_LYSR"/>
    <property type="match status" value="1"/>
</dbReference>
<dbReference type="Pfam" id="PF03466">
    <property type="entry name" value="LysR_substrate"/>
    <property type="match status" value="1"/>
</dbReference>
<proteinExistence type="inferred from homology"/>
<dbReference type="InterPro" id="IPR036390">
    <property type="entry name" value="WH_DNA-bd_sf"/>
</dbReference>
<comment type="caution">
    <text evidence="6">The sequence shown here is derived from an EMBL/GenBank/DDBJ whole genome shotgun (WGS) entry which is preliminary data.</text>
</comment>
<keyword evidence="2" id="KW-0805">Transcription regulation</keyword>
<dbReference type="FunFam" id="1.10.10.10:FF:000001">
    <property type="entry name" value="LysR family transcriptional regulator"/>
    <property type="match status" value="1"/>
</dbReference>
<evidence type="ECO:0000256" key="2">
    <source>
        <dbReference type="ARBA" id="ARBA00023015"/>
    </source>
</evidence>
<gene>
    <name evidence="6" type="ORF">GEU84_016060</name>
</gene>
<dbReference type="Pfam" id="PF00126">
    <property type="entry name" value="HTH_1"/>
    <property type="match status" value="1"/>
</dbReference>
<dbReference type="AlphaFoldDB" id="A0A8X8GZC0"/>
<evidence type="ECO:0000259" key="5">
    <source>
        <dbReference type="PROSITE" id="PS50931"/>
    </source>
</evidence>
<sequence>MTDTGLKGIEAVLAIARRGSFRAAALDLAMSTTALSHVIGRLEAGLGVRLFNRTTRSVALTDAGREFVARVAPALAEIRAAMETVRSRRETPSGTLRINASVQAGRAVAPMVLAFLRRYPDMQVDLVTEGRLVDIVAEGFDLGIRPADLVPRDMIALPLGQAQRHALVAAPKWLAVHPAPASPADLDPVHCIRVRLPNGALLRWPLEKDGEQAPFEAAGRLTVDEAAIARAAVLDGAGIGLFHEADVAEDIAAGRMTRLLEDWTPERSGFSLYYPGRRNPSAGFVAFLAMVRLEARSGIPERAIPASSPGQHAV</sequence>
<dbReference type="GO" id="GO:0003677">
    <property type="term" value="F:DNA binding"/>
    <property type="evidence" value="ECO:0007669"/>
    <property type="project" value="UniProtKB-KW"/>
</dbReference>
<reference evidence="6" key="1">
    <citation type="submission" date="2020-05" db="EMBL/GenBank/DDBJ databases">
        <title>Fertoebacter nigrum gen. nov., sp. nov., a new member of the family Rhodobacteraceae.</title>
        <authorList>
            <person name="Szuroczki S."/>
            <person name="Abbaszade G."/>
            <person name="Buni D."/>
            <person name="Schumann P."/>
            <person name="Toth E."/>
        </authorList>
    </citation>
    <scope>NUCLEOTIDE SEQUENCE</scope>
    <source>
        <strain evidence="6">RG-N-1a</strain>
    </source>
</reference>
<dbReference type="InterPro" id="IPR005119">
    <property type="entry name" value="LysR_subst-bd"/>
</dbReference>
<dbReference type="Gene3D" id="3.40.190.290">
    <property type="match status" value="1"/>
</dbReference>
<evidence type="ECO:0000256" key="1">
    <source>
        <dbReference type="ARBA" id="ARBA00009437"/>
    </source>
</evidence>
<dbReference type="Gene3D" id="1.10.10.10">
    <property type="entry name" value="Winged helix-like DNA-binding domain superfamily/Winged helix DNA-binding domain"/>
    <property type="match status" value="1"/>
</dbReference>
<comment type="similarity">
    <text evidence="1">Belongs to the LysR transcriptional regulatory family.</text>
</comment>
<dbReference type="SUPFAM" id="SSF46785">
    <property type="entry name" value="Winged helix' DNA-binding domain"/>
    <property type="match status" value="1"/>
</dbReference>
<dbReference type="Proteomes" id="UP000484076">
    <property type="component" value="Unassembled WGS sequence"/>
</dbReference>
<dbReference type="InterPro" id="IPR000847">
    <property type="entry name" value="LysR_HTH_N"/>
</dbReference>
<evidence type="ECO:0000313" key="6">
    <source>
        <dbReference type="EMBL" id="NUB45912.1"/>
    </source>
</evidence>
<dbReference type="InterPro" id="IPR058163">
    <property type="entry name" value="LysR-type_TF_proteobact-type"/>
</dbReference>
<feature type="domain" description="HTH lysR-type" evidence="5">
    <location>
        <begin position="1"/>
        <end position="61"/>
    </location>
</feature>
<protein>
    <submittedName>
        <fullName evidence="6">LysR family transcriptional regulator</fullName>
    </submittedName>
</protein>
<dbReference type="SUPFAM" id="SSF53850">
    <property type="entry name" value="Periplasmic binding protein-like II"/>
    <property type="match status" value="1"/>
</dbReference>
<evidence type="ECO:0000256" key="3">
    <source>
        <dbReference type="ARBA" id="ARBA00023125"/>
    </source>
</evidence>
<evidence type="ECO:0000313" key="7">
    <source>
        <dbReference type="Proteomes" id="UP000484076"/>
    </source>
</evidence>
<name>A0A8X8GZC0_9RHOB</name>
<accession>A0A8X8GZC0</accession>
<dbReference type="InterPro" id="IPR036388">
    <property type="entry name" value="WH-like_DNA-bd_sf"/>
</dbReference>
<organism evidence="6 7">
    <name type="scientific">Fertoeibacter niger</name>
    <dbReference type="NCBI Taxonomy" id="2656921"/>
    <lineage>
        <taxon>Bacteria</taxon>
        <taxon>Pseudomonadati</taxon>
        <taxon>Pseudomonadota</taxon>
        <taxon>Alphaproteobacteria</taxon>
        <taxon>Rhodobacterales</taxon>
        <taxon>Paracoccaceae</taxon>
        <taxon>Fertoeibacter</taxon>
    </lineage>
</organism>
<keyword evidence="7" id="KW-1185">Reference proteome</keyword>
<dbReference type="PANTHER" id="PTHR30537:SF5">
    <property type="entry name" value="HTH-TYPE TRANSCRIPTIONAL ACTIVATOR TTDR-RELATED"/>
    <property type="match status" value="1"/>
</dbReference>
<dbReference type="PANTHER" id="PTHR30537">
    <property type="entry name" value="HTH-TYPE TRANSCRIPTIONAL REGULATOR"/>
    <property type="match status" value="1"/>
</dbReference>
<evidence type="ECO:0000256" key="4">
    <source>
        <dbReference type="ARBA" id="ARBA00023163"/>
    </source>
</evidence>
<dbReference type="EMBL" id="WHUT02000010">
    <property type="protein sequence ID" value="NUB45912.1"/>
    <property type="molecule type" value="Genomic_DNA"/>
</dbReference>
<keyword evidence="3" id="KW-0238">DNA-binding</keyword>
<dbReference type="GO" id="GO:0003700">
    <property type="term" value="F:DNA-binding transcription factor activity"/>
    <property type="evidence" value="ECO:0007669"/>
    <property type="project" value="InterPro"/>
</dbReference>
<dbReference type="RefSeq" id="WP_152827956.1">
    <property type="nucleotide sequence ID" value="NZ_WHUT02000010.1"/>
</dbReference>
<keyword evidence="4" id="KW-0804">Transcription</keyword>